<accession>A0ABT3A5Z7</accession>
<organism evidence="7 8">
    <name type="scientific">Fluctibacter corallii</name>
    <dbReference type="NCBI Taxonomy" id="2984329"/>
    <lineage>
        <taxon>Bacteria</taxon>
        <taxon>Pseudomonadati</taxon>
        <taxon>Pseudomonadota</taxon>
        <taxon>Gammaproteobacteria</taxon>
        <taxon>Alteromonadales</taxon>
        <taxon>Alteromonadaceae</taxon>
        <taxon>Fluctibacter</taxon>
    </lineage>
</organism>
<keyword evidence="3 5" id="KW-1133">Transmembrane helix</keyword>
<keyword evidence="4 5" id="KW-0472">Membrane</keyword>
<evidence type="ECO:0000256" key="3">
    <source>
        <dbReference type="ARBA" id="ARBA00022989"/>
    </source>
</evidence>
<dbReference type="Pfam" id="PF04357">
    <property type="entry name" value="TamB"/>
    <property type="match status" value="1"/>
</dbReference>
<dbReference type="PANTHER" id="PTHR36985:SF1">
    <property type="entry name" value="TRANSLOCATION AND ASSEMBLY MODULE SUBUNIT TAMB"/>
    <property type="match status" value="1"/>
</dbReference>
<reference evidence="7 8" key="1">
    <citation type="submission" date="2022-10" db="EMBL/GenBank/DDBJ databases">
        <title>Aestuariibacter sp. AA17 isolated from Montipora capitata coral fragment.</title>
        <authorList>
            <person name="Emsley S.A."/>
            <person name="Pfannmuller K.M."/>
            <person name="Loughran R.M."/>
            <person name="Shlafstein M."/>
            <person name="Papke E."/>
            <person name="Saw J.H."/>
            <person name="Ushijima B."/>
            <person name="Videau P."/>
        </authorList>
    </citation>
    <scope>NUCLEOTIDE SEQUENCE [LARGE SCALE GENOMIC DNA]</scope>
    <source>
        <strain evidence="7 8">AA17</strain>
    </source>
</reference>
<dbReference type="InterPro" id="IPR007452">
    <property type="entry name" value="TamB_C"/>
</dbReference>
<dbReference type="RefSeq" id="WP_263711317.1">
    <property type="nucleotide sequence ID" value="NZ_JAOWKX010000002.1"/>
</dbReference>
<proteinExistence type="predicted"/>
<evidence type="ECO:0000313" key="7">
    <source>
        <dbReference type="EMBL" id="MCV2884111.1"/>
    </source>
</evidence>
<comment type="subcellular location">
    <subcellularLocation>
        <location evidence="1">Membrane</location>
        <topology evidence="1">Single-pass membrane protein</topology>
    </subcellularLocation>
</comment>
<comment type="caution">
    <text evidence="7">The sequence shown here is derived from an EMBL/GenBank/DDBJ whole genome shotgun (WGS) entry which is preliminary data.</text>
</comment>
<dbReference type="EMBL" id="JAOWKX010000002">
    <property type="protein sequence ID" value="MCV2884111.1"/>
    <property type="molecule type" value="Genomic_DNA"/>
</dbReference>
<evidence type="ECO:0000256" key="5">
    <source>
        <dbReference type="SAM" id="Phobius"/>
    </source>
</evidence>
<keyword evidence="2 5" id="KW-0812">Transmembrane</keyword>
<name>A0ABT3A5Z7_9ALTE</name>
<evidence type="ECO:0000256" key="2">
    <source>
        <dbReference type="ARBA" id="ARBA00022692"/>
    </source>
</evidence>
<evidence type="ECO:0000256" key="4">
    <source>
        <dbReference type="ARBA" id="ARBA00023136"/>
    </source>
</evidence>
<evidence type="ECO:0000256" key="1">
    <source>
        <dbReference type="ARBA" id="ARBA00004167"/>
    </source>
</evidence>
<evidence type="ECO:0000259" key="6">
    <source>
        <dbReference type="Pfam" id="PF04357"/>
    </source>
</evidence>
<evidence type="ECO:0000313" key="8">
    <source>
        <dbReference type="Proteomes" id="UP001652504"/>
    </source>
</evidence>
<feature type="transmembrane region" description="Helical" evidence="5">
    <location>
        <begin position="12"/>
        <end position="34"/>
    </location>
</feature>
<dbReference type="Proteomes" id="UP001652504">
    <property type="component" value="Unassembled WGS sequence"/>
</dbReference>
<dbReference type="PANTHER" id="PTHR36985">
    <property type="entry name" value="TRANSLOCATION AND ASSEMBLY MODULE SUBUNIT TAMB"/>
    <property type="match status" value="1"/>
</dbReference>
<protein>
    <submittedName>
        <fullName evidence="7">Translocation/assembly module TamB domain-containing protein</fullName>
    </submittedName>
</protein>
<keyword evidence="8" id="KW-1185">Reference proteome</keyword>
<sequence length="1285" mass="138245">MKQWGLAISRVTAKFILIGLLVTVIGTVFLLSPIGSRLIVNSINTYVDGVALTYRDGGFGGKIVFDSVEVTQESLSVSATNVALDLDWGCMFSVAFCTEMLSASSVDVRLQASESDEPPTPPSLGFLTPIPVSLQGISLKEASLSTGSTHIQLSELRTHVKVFRNLTVSQLAARAIAIEQRAVKQSDKKSVNAQILHTLQQYQAFSFTPVSLKQLALPFSITVTQTDIDEISLSSNGQAPTLLSDVRGGVQISSKLLALYDLSVGYAGATLNGKLRVDRVNGVHGRFLFEDIVVSEAPSTIDVSVVGEFDDLRIKGEVRGEIQSQFVMKVDLSDVSLPLDASLSWQQLPEIIALQGYGVKDGEVSLSGNLNDYHLGIKTGIYRHGEPDLVIDVDTNLHKSSASIQHVILTRDTVVSRTSFDASWDSSLIWQGNTRLDASSISVFHPALEGHIQGDASLSGELTPDTVMATLSPLSFSGEWQNKPFTLNGEAEFTTNGIALRDVALKIGQNQATARGNLAYSGQGQIDFVLSMPHLEQVWPELHGDIKGDVLVSKNLQAPAITANLASTQFAYRALNEVGSGGSHELLSLSETSIFAQIDMEKVLESDIKLNVKALDVGIADTFSINLDVSSQDEQFDGSISIASDDLALDLALDGTVDKTRVKGRLKEGQFAVQRYLFTLDQPPIPFSLSTEQLRVNVGQHCWQDASSSLCFEILTQEELVTLDAKLTSLPFVDALNELLEPDTQIQTGAQVNGNIMLSATPNKIHSGRAALSFSPSTWSVVSNPASVEINTFTLEGNIQDNVVSGQSVLMGEQLGRIDNTFSVELHDALAYEVSTKLKGFDLHAFSAVVPEQITVQGMIDANLVINGRGSTSETEAMPPYPDIRGQLSLAQGVFKMPDLPASITDLQYTMAFRGDHAEMSGEFLIADGRGQVNGELSWQEEFKTSLQLKGNQLTFVDPNLYRLTISPDLDLRVDRSGIALTGDLDVVSGNVTVKSLPPQAYSPSKDEVILGQQEKQPDTPIKTLDISLNIDPAQGGNVNVFALGLDADVQGQLDISQQEGEITGNGEVEIVNGRYEAYGQALHINQGRIIFNGLLSAPYFDIEAIRDPEKTDNDVIAGIKVSGSSESPEVSVFSRPDMELPQSLSYLLRGKPLSGQGTTNQDAMLTSMLIGFGLSKSENTLGKIAKGVGIDEFSVDTTGSGEDTKLALTGELADGMQISYGVGVFDSVNEVKLKYQFTPKLYLEAISGANNALDLYYQFTVQGDRGSGGNASANADKDTASSSQ</sequence>
<gene>
    <name evidence="7" type="ORF">OE749_05350</name>
</gene>
<feature type="domain" description="Translocation and assembly module TamB C-terminal" evidence="6">
    <location>
        <begin position="928"/>
        <end position="1260"/>
    </location>
</feature>